<evidence type="ECO:0000256" key="6">
    <source>
        <dbReference type="ARBA" id="ARBA00023159"/>
    </source>
</evidence>
<evidence type="ECO:0000256" key="11">
    <source>
        <dbReference type="SAM" id="MobiDB-lite"/>
    </source>
</evidence>
<dbReference type="EMBL" id="CAAE01008684">
    <property type="protein sequence ID" value="CAF91443.1"/>
    <property type="molecule type" value="Genomic_DNA"/>
</dbReference>
<dbReference type="Pfam" id="PF14839">
    <property type="entry name" value="DOR"/>
    <property type="match status" value="1"/>
</dbReference>
<dbReference type="GO" id="GO:0031410">
    <property type="term" value="C:cytoplasmic vesicle"/>
    <property type="evidence" value="ECO:0007669"/>
    <property type="project" value="UniProtKB-KW"/>
</dbReference>
<dbReference type="KEGG" id="tng:GSTEN00006208G001"/>
<keyword evidence="5" id="KW-0805">Transcription regulation</keyword>
<evidence type="ECO:0000313" key="12">
    <source>
        <dbReference type="EMBL" id="CAF91443.1"/>
    </source>
</evidence>
<dbReference type="PANTHER" id="PTHR31671:SF2">
    <property type="entry name" value="TUMOR PROTEIN P53-INDUCIBLE NUCLEAR PROTEIN 2"/>
    <property type="match status" value="1"/>
</dbReference>
<feature type="non-terminal residue" evidence="12">
    <location>
        <position position="216"/>
    </location>
</feature>
<evidence type="ECO:0000256" key="1">
    <source>
        <dbReference type="ARBA" id="ARBA00004419"/>
    </source>
</evidence>
<name>Q4T6N9_TETNG</name>
<comment type="caution">
    <text evidence="12">The sequence shown here is derived from an EMBL/GenBank/DDBJ whole genome shotgun (WGS) entry which is preliminary data.</text>
</comment>
<reference evidence="12" key="2">
    <citation type="submission" date="2004-02" db="EMBL/GenBank/DDBJ databases">
        <authorList>
            <consortium name="Genoscope"/>
            <consortium name="Whitehead Institute Centre for Genome Research"/>
        </authorList>
    </citation>
    <scope>NUCLEOTIDE SEQUENCE</scope>
</reference>
<keyword evidence="6" id="KW-0010">Activator</keyword>
<dbReference type="GO" id="GO:0016604">
    <property type="term" value="C:nuclear body"/>
    <property type="evidence" value="ECO:0007669"/>
    <property type="project" value="UniProtKB-SubCell"/>
</dbReference>
<proteinExistence type="predicted"/>
<evidence type="ECO:0000256" key="8">
    <source>
        <dbReference type="ARBA" id="ARBA00023242"/>
    </source>
</evidence>
<keyword evidence="7" id="KW-0804">Transcription</keyword>
<dbReference type="AlphaFoldDB" id="Q4T6N9"/>
<evidence type="ECO:0000256" key="4">
    <source>
        <dbReference type="ARBA" id="ARBA00023006"/>
    </source>
</evidence>
<feature type="region of interest" description="Disordered" evidence="11">
    <location>
        <begin position="43"/>
        <end position="63"/>
    </location>
</feature>
<evidence type="ECO:0000256" key="9">
    <source>
        <dbReference type="ARBA" id="ARBA00023329"/>
    </source>
</evidence>
<dbReference type="InterPro" id="IPR029431">
    <property type="entry name" value="TP53INP"/>
</dbReference>
<accession>Q4T6N9</accession>
<organism evidence="12">
    <name type="scientific">Tetraodon nigroviridis</name>
    <name type="common">Spotted green pufferfish</name>
    <name type="synonym">Chelonodon nigroviridis</name>
    <dbReference type="NCBI Taxonomy" id="99883"/>
    <lineage>
        <taxon>Eukaryota</taxon>
        <taxon>Metazoa</taxon>
        <taxon>Chordata</taxon>
        <taxon>Craniata</taxon>
        <taxon>Vertebrata</taxon>
        <taxon>Euteleostomi</taxon>
        <taxon>Actinopterygii</taxon>
        <taxon>Neopterygii</taxon>
        <taxon>Teleostei</taxon>
        <taxon>Neoteleostei</taxon>
        <taxon>Acanthomorphata</taxon>
        <taxon>Eupercaria</taxon>
        <taxon>Tetraodontiformes</taxon>
        <taxon>Tetradontoidea</taxon>
        <taxon>Tetraodontidae</taxon>
        <taxon>Tetraodon</taxon>
    </lineage>
</organism>
<evidence type="ECO:0000256" key="3">
    <source>
        <dbReference type="ARBA" id="ARBA00022490"/>
    </source>
</evidence>
<keyword evidence="9" id="KW-0968">Cytoplasmic vesicle</keyword>
<keyword evidence="4" id="KW-0072">Autophagy</keyword>
<dbReference type="OrthoDB" id="10041339at2759"/>
<gene>
    <name evidence="12" type="ORF">GSTENG00006208001</name>
</gene>
<feature type="region of interest" description="Disordered" evidence="11">
    <location>
        <begin position="191"/>
        <end position="216"/>
    </location>
</feature>
<keyword evidence="3" id="KW-0963">Cytoplasm</keyword>
<sequence length="216" mass="23338">MFQRLTNLLFGEVEEVAAELNGPKPCMTEADEEGWMIVNLPVSPSSGSECGGSGGSSRSGRERGCMDESWFVTPPPCFTAEGATAETSPMEDLLIEHPSMSVYVSSNNFSMVSNGNLSVVGEESIVSLASSMRAAEPAAVPGAVPTRVGRGAAVQAGALTKVTQVARVQRSKARIERRHLSRNRIQRQNLTREQVPRHAAHARKSFLHQPSKRNFC</sequence>
<comment type="subcellular location">
    <subcellularLocation>
        <location evidence="2">Cytoplasm</location>
        <location evidence="2">Cytosol</location>
    </subcellularLocation>
    <subcellularLocation>
        <location evidence="1">Cytoplasmic vesicle</location>
        <location evidence="1">Autophagosome</location>
    </subcellularLocation>
    <subcellularLocation>
        <location evidence="10">Nucleus</location>
        <location evidence="10">Nuclear body</location>
    </subcellularLocation>
</comment>
<reference evidence="12" key="1">
    <citation type="journal article" date="2004" name="Nature">
        <title>Genome duplication in the teleost fish Tetraodon nigroviridis reveals the early vertebrate proto-karyotype.</title>
        <authorList>
            <person name="Jaillon O."/>
            <person name="Aury J.-M."/>
            <person name="Brunet F."/>
            <person name="Petit J.-L."/>
            <person name="Stange-Thomann N."/>
            <person name="Mauceli E."/>
            <person name="Bouneau L."/>
            <person name="Fischer C."/>
            <person name="Ozouf-Costaz C."/>
            <person name="Bernot A."/>
            <person name="Nicaud S."/>
            <person name="Jaffe D."/>
            <person name="Fisher S."/>
            <person name="Lutfalla G."/>
            <person name="Dossat C."/>
            <person name="Segurens B."/>
            <person name="Dasilva C."/>
            <person name="Salanoubat M."/>
            <person name="Levy M."/>
            <person name="Boudet N."/>
            <person name="Castellano S."/>
            <person name="Anthouard V."/>
            <person name="Jubin C."/>
            <person name="Castelli V."/>
            <person name="Katinka M."/>
            <person name="Vacherie B."/>
            <person name="Biemont C."/>
            <person name="Skalli Z."/>
            <person name="Cattolico L."/>
            <person name="Poulain J."/>
            <person name="De Berardinis V."/>
            <person name="Cruaud C."/>
            <person name="Duprat S."/>
            <person name="Brottier P."/>
            <person name="Coutanceau J.-P."/>
            <person name="Gouzy J."/>
            <person name="Parra G."/>
            <person name="Lardier G."/>
            <person name="Chapple C."/>
            <person name="McKernan K.J."/>
            <person name="McEwan P."/>
            <person name="Bosak S."/>
            <person name="Kellis M."/>
            <person name="Volff J.-N."/>
            <person name="Guigo R."/>
            <person name="Zody M.C."/>
            <person name="Mesirov J."/>
            <person name="Lindblad-Toh K."/>
            <person name="Birren B."/>
            <person name="Nusbaum C."/>
            <person name="Kahn D."/>
            <person name="Robinson-Rechavi M."/>
            <person name="Laudet V."/>
            <person name="Schachter V."/>
            <person name="Quetier F."/>
            <person name="Saurin W."/>
            <person name="Scarpelli C."/>
            <person name="Wincker P."/>
            <person name="Lander E.S."/>
            <person name="Weissenbach J."/>
            <person name="Roest Crollius H."/>
        </authorList>
    </citation>
    <scope>NUCLEOTIDE SEQUENCE [LARGE SCALE GENOMIC DNA]</scope>
</reference>
<protein>
    <submittedName>
        <fullName evidence="12">(spotted green pufferfish) hypothetical protein</fullName>
    </submittedName>
</protein>
<dbReference type="GO" id="GO:0045893">
    <property type="term" value="P:positive regulation of DNA-templated transcription"/>
    <property type="evidence" value="ECO:0007669"/>
    <property type="project" value="TreeGrafter"/>
</dbReference>
<evidence type="ECO:0000256" key="10">
    <source>
        <dbReference type="ARBA" id="ARBA00034306"/>
    </source>
</evidence>
<keyword evidence="8" id="KW-0539">Nucleus</keyword>
<dbReference type="PANTHER" id="PTHR31671">
    <property type="entry name" value="DIABETES AND OBESITY REGULATED, ISOFORM G"/>
    <property type="match status" value="1"/>
</dbReference>
<evidence type="ECO:0000256" key="5">
    <source>
        <dbReference type="ARBA" id="ARBA00023015"/>
    </source>
</evidence>
<dbReference type="GO" id="GO:0000045">
    <property type="term" value="P:autophagosome assembly"/>
    <property type="evidence" value="ECO:0007669"/>
    <property type="project" value="TreeGrafter"/>
</dbReference>
<dbReference type="GO" id="GO:0005776">
    <property type="term" value="C:autophagosome"/>
    <property type="evidence" value="ECO:0007669"/>
    <property type="project" value="UniProtKB-SubCell"/>
</dbReference>
<evidence type="ECO:0000256" key="7">
    <source>
        <dbReference type="ARBA" id="ARBA00023163"/>
    </source>
</evidence>
<dbReference type="GO" id="GO:0005829">
    <property type="term" value="C:cytosol"/>
    <property type="evidence" value="ECO:0007669"/>
    <property type="project" value="UniProtKB-SubCell"/>
</dbReference>
<evidence type="ECO:0000256" key="2">
    <source>
        <dbReference type="ARBA" id="ARBA00004514"/>
    </source>
</evidence>